<proteinExistence type="predicted"/>
<comment type="caution">
    <text evidence="1">The sequence shown here is derived from an EMBL/GenBank/DDBJ whole genome shotgun (WGS) entry which is preliminary data.</text>
</comment>
<reference evidence="1 2" key="1">
    <citation type="submission" date="2018-11" db="EMBL/GenBank/DDBJ databases">
        <title>Genome sequence of Apiotrichum porosum DSM 27194.</title>
        <authorList>
            <person name="Aliyu H."/>
            <person name="Gorte O."/>
            <person name="Ochsenreither K."/>
        </authorList>
    </citation>
    <scope>NUCLEOTIDE SEQUENCE [LARGE SCALE GENOMIC DNA]</scope>
    <source>
        <strain evidence="1 2">DSM 27194</strain>
    </source>
</reference>
<protein>
    <submittedName>
        <fullName evidence="1">Uncharacterized protein</fullName>
    </submittedName>
</protein>
<dbReference type="AlphaFoldDB" id="A0A427XCM1"/>
<evidence type="ECO:0000313" key="1">
    <source>
        <dbReference type="EMBL" id="RSH76588.1"/>
    </source>
</evidence>
<dbReference type="EMBL" id="RSCE01000023">
    <property type="protein sequence ID" value="RSH76588.1"/>
    <property type="molecule type" value="Genomic_DNA"/>
</dbReference>
<keyword evidence="2" id="KW-1185">Reference proteome</keyword>
<evidence type="ECO:0000313" key="2">
    <source>
        <dbReference type="Proteomes" id="UP000279236"/>
    </source>
</evidence>
<gene>
    <name evidence="1" type="ORF">EHS24_005473</name>
</gene>
<dbReference type="GeneID" id="39590016"/>
<sequence>MSDSEDIGDEIDNVIMNIGSYTLDELKLITDEFDERLEAQRQRLDVQLAADAEYLKSTTAQLSAMGAGFQQPRTEPLVPADLGPIVKPRRIGRHRSKKRSKKGPTSVVSAGMDGRKYIGLNKWVALQDGKFKSNISAPVSSVPIGRDNGQIVYLPLLHQAASSVRLRIVDHDENITPGSAKIAVIDDKTNTQLYQMKRSDFDDKTKDLGTPKEQWDDSCRVLRRLLFKARYTFL</sequence>
<organism evidence="1 2">
    <name type="scientific">Apiotrichum porosum</name>
    <dbReference type="NCBI Taxonomy" id="105984"/>
    <lineage>
        <taxon>Eukaryota</taxon>
        <taxon>Fungi</taxon>
        <taxon>Dikarya</taxon>
        <taxon>Basidiomycota</taxon>
        <taxon>Agaricomycotina</taxon>
        <taxon>Tremellomycetes</taxon>
        <taxon>Trichosporonales</taxon>
        <taxon>Trichosporonaceae</taxon>
        <taxon>Apiotrichum</taxon>
    </lineage>
</organism>
<accession>A0A427XCM1</accession>
<dbReference type="Proteomes" id="UP000279236">
    <property type="component" value="Unassembled WGS sequence"/>
</dbReference>
<name>A0A427XCM1_9TREE</name>
<dbReference type="RefSeq" id="XP_028471735.1">
    <property type="nucleotide sequence ID" value="XM_028620996.1"/>
</dbReference>